<gene>
    <name evidence="2" type="ORF">BWR18_20210</name>
</gene>
<dbReference type="KEGG" id="tom:BWR18_20210"/>
<dbReference type="Pfam" id="PF02661">
    <property type="entry name" value="Fic"/>
    <property type="match status" value="1"/>
</dbReference>
<dbReference type="PROSITE" id="PS51459">
    <property type="entry name" value="FIDO"/>
    <property type="match status" value="1"/>
</dbReference>
<feature type="domain" description="Fido" evidence="1">
    <location>
        <begin position="7"/>
        <end position="126"/>
    </location>
</feature>
<sequence>MADHFRVTFADVITAHDHALRNGGGVPGINSKDLIHSALGRPYQEYDGQVFYPTVIDKAGCLLHGFLNNHGFKDANKRTAWIVCNAFLYTEIHVLILPEDYPWYDKLAQMVDEHWDVQRVIAWVEHYAKSYDSYEAMVDDV</sequence>
<accession>A0A1P8N1S2</accession>
<dbReference type="InterPro" id="IPR003812">
    <property type="entry name" value="Fido"/>
</dbReference>
<dbReference type="PANTHER" id="PTHR39426:SF1">
    <property type="entry name" value="HOMOLOGY TO DEATH-ON-CURING PROTEIN OF PHAGE P1"/>
    <property type="match status" value="1"/>
</dbReference>
<dbReference type="PANTHER" id="PTHR39426">
    <property type="entry name" value="HOMOLOGY TO DEATH-ON-CURING PROTEIN OF PHAGE P1"/>
    <property type="match status" value="1"/>
</dbReference>
<protein>
    <recommendedName>
        <fullName evidence="1">Fido domain-containing protein</fullName>
    </recommendedName>
</protein>
<dbReference type="InterPro" id="IPR006440">
    <property type="entry name" value="Doc"/>
</dbReference>
<keyword evidence="3" id="KW-1185">Reference proteome</keyword>
<dbReference type="GO" id="GO:0016301">
    <property type="term" value="F:kinase activity"/>
    <property type="evidence" value="ECO:0007669"/>
    <property type="project" value="InterPro"/>
</dbReference>
<proteinExistence type="predicted"/>
<reference evidence="2 3" key="1">
    <citation type="submission" date="2017-01" db="EMBL/GenBank/DDBJ databases">
        <title>Complete genome of Tateyamaria omphalii DOK1-4 isolated from seawater in Dokdo.</title>
        <authorList>
            <person name="Kim J.H."/>
            <person name="Chi W.-J."/>
        </authorList>
    </citation>
    <scope>NUCLEOTIDE SEQUENCE [LARGE SCALE GENOMIC DNA]</scope>
    <source>
        <strain evidence="2 3">DOK1-4</strain>
        <plasmid evidence="2 3">pDOK1-4-3</plasmid>
    </source>
</reference>
<evidence type="ECO:0000259" key="1">
    <source>
        <dbReference type="PROSITE" id="PS51459"/>
    </source>
</evidence>
<dbReference type="Gene3D" id="1.20.120.1870">
    <property type="entry name" value="Fic/DOC protein, Fido domain"/>
    <property type="match status" value="1"/>
</dbReference>
<evidence type="ECO:0000313" key="3">
    <source>
        <dbReference type="Proteomes" id="UP000186336"/>
    </source>
</evidence>
<dbReference type="EMBL" id="CP019315">
    <property type="protein sequence ID" value="APX14188.1"/>
    <property type="molecule type" value="Genomic_DNA"/>
</dbReference>
<keyword evidence="2" id="KW-0614">Plasmid</keyword>
<dbReference type="AlphaFoldDB" id="A0A1P8N1S2"/>
<organism evidence="2 3">
    <name type="scientific">Tateyamaria omphalii</name>
    <dbReference type="NCBI Taxonomy" id="299262"/>
    <lineage>
        <taxon>Bacteria</taxon>
        <taxon>Pseudomonadati</taxon>
        <taxon>Pseudomonadota</taxon>
        <taxon>Alphaproteobacteria</taxon>
        <taxon>Rhodobacterales</taxon>
        <taxon>Roseobacteraceae</taxon>
        <taxon>Tateyamaria</taxon>
    </lineage>
</organism>
<dbReference type="RefSeq" id="WP_076630655.1">
    <property type="nucleotide sequence ID" value="NZ_CP019315.1"/>
</dbReference>
<dbReference type="InterPro" id="IPR036597">
    <property type="entry name" value="Fido-like_dom_sf"/>
</dbReference>
<dbReference type="InterPro" id="IPR053737">
    <property type="entry name" value="Type_II_TA_Toxin"/>
</dbReference>
<geneLocation type="plasmid" evidence="2 3">
    <name>pDOK1-4-3</name>
</geneLocation>
<dbReference type="SUPFAM" id="SSF140931">
    <property type="entry name" value="Fic-like"/>
    <property type="match status" value="1"/>
</dbReference>
<dbReference type="Proteomes" id="UP000186336">
    <property type="component" value="Plasmid pDOK1-4-3"/>
</dbReference>
<evidence type="ECO:0000313" key="2">
    <source>
        <dbReference type="EMBL" id="APX14188.1"/>
    </source>
</evidence>
<dbReference type="OrthoDB" id="9802752at2"/>
<name>A0A1P8N1S2_9RHOB</name>